<gene>
    <name evidence="7" type="ORF">EV187_2536</name>
</gene>
<keyword evidence="1" id="KW-0678">Repressor</keyword>
<dbReference type="GO" id="GO:0003700">
    <property type="term" value="F:DNA-binding transcription factor activity"/>
    <property type="evidence" value="ECO:0007669"/>
    <property type="project" value="TreeGrafter"/>
</dbReference>
<dbReference type="InterPro" id="IPR001647">
    <property type="entry name" value="HTH_TetR"/>
</dbReference>
<evidence type="ECO:0000313" key="7">
    <source>
        <dbReference type="EMBL" id="RZS64156.1"/>
    </source>
</evidence>
<dbReference type="Pfam" id="PF13977">
    <property type="entry name" value="TetR_C_6"/>
    <property type="match status" value="1"/>
</dbReference>
<evidence type="ECO:0000256" key="5">
    <source>
        <dbReference type="PROSITE-ProRule" id="PRU00335"/>
    </source>
</evidence>
<evidence type="ECO:0000259" key="6">
    <source>
        <dbReference type="PROSITE" id="PS50977"/>
    </source>
</evidence>
<protein>
    <submittedName>
        <fullName evidence="7">TetR family transcriptional regulator</fullName>
    </submittedName>
</protein>
<dbReference type="OrthoDB" id="5242390at2"/>
<dbReference type="SUPFAM" id="SSF48498">
    <property type="entry name" value="Tetracyclin repressor-like, C-terminal domain"/>
    <property type="match status" value="1"/>
</dbReference>
<keyword evidence="2" id="KW-0805">Transcription regulation</keyword>
<comment type="caution">
    <text evidence="7">The sequence shown here is derived from an EMBL/GenBank/DDBJ whole genome shotgun (WGS) entry which is preliminary data.</text>
</comment>
<evidence type="ECO:0000256" key="3">
    <source>
        <dbReference type="ARBA" id="ARBA00023125"/>
    </source>
</evidence>
<dbReference type="PANTHER" id="PTHR30055">
    <property type="entry name" value="HTH-TYPE TRANSCRIPTIONAL REGULATOR RUTR"/>
    <property type="match status" value="1"/>
</dbReference>
<dbReference type="InterPro" id="IPR036271">
    <property type="entry name" value="Tet_transcr_reg_TetR-rel_C_sf"/>
</dbReference>
<dbReference type="SUPFAM" id="SSF46689">
    <property type="entry name" value="Homeodomain-like"/>
    <property type="match status" value="1"/>
</dbReference>
<dbReference type="Proteomes" id="UP000293289">
    <property type="component" value="Unassembled WGS sequence"/>
</dbReference>
<dbReference type="InterPro" id="IPR039538">
    <property type="entry name" value="BetI_C"/>
</dbReference>
<dbReference type="PROSITE" id="PS01081">
    <property type="entry name" value="HTH_TETR_1"/>
    <property type="match status" value="1"/>
</dbReference>
<keyword evidence="4" id="KW-0804">Transcription</keyword>
<organism evidence="7 8">
    <name type="scientific">Agromyces ramosus</name>
    <dbReference type="NCBI Taxonomy" id="33879"/>
    <lineage>
        <taxon>Bacteria</taxon>
        <taxon>Bacillati</taxon>
        <taxon>Actinomycetota</taxon>
        <taxon>Actinomycetes</taxon>
        <taxon>Micrococcales</taxon>
        <taxon>Microbacteriaceae</taxon>
        <taxon>Agromyces</taxon>
    </lineage>
</organism>
<sequence>MPKVTEAHRAARRDEIVGAALRCFAAKGYQRTSMADVIEESGLSAGAIYGYFAGKQELFAAVAARVLEARRGELDARRAHGAPLVPGQVMATLIDGMRHEPFGHVIVQLWAEAAVDPEMRGLVQSVLTRVRDTVRPRLVEWASAEPGRVQGDPEEWATRVLPVVLGAVPGFMIQREIAADFDEEAFLRALPEVFPH</sequence>
<dbReference type="Pfam" id="PF00440">
    <property type="entry name" value="TetR_N"/>
    <property type="match status" value="1"/>
</dbReference>
<evidence type="ECO:0000256" key="2">
    <source>
        <dbReference type="ARBA" id="ARBA00023015"/>
    </source>
</evidence>
<keyword evidence="3 5" id="KW-0238">DNA-binding</keyword>
<feature type="domain" description="HTH tetR-type" evidence="6">
    <location>
        <begin position="10"/>
        <end position="70"/>
    </location>
</feature>
<dbReference type="PANTHER" id="PTHR30055:SF234">
    <property type="entry name" value="HTH-TYPE TRANSCRIPTIONAL REGULATOR BETI"/>
    <property type="match status" value="1"/>
</dbReference>
<accession>A0A4Q7M804</accession>
<evidence type="ECO:0000313" key="8">
    <source>
        <dbReference type="Proteomes" id="UP000293289"/>
    </source>
</evidence>
<keyword evidence="8" id="KW-1185">Reference proteome</keyword>
<dbReference type="PROSITE" id="PS50977">
    <property type="entry name" value="HTH_TETR_2"/>
    <property type="match status" value="1"/>
</dbReference>
<reference evidence="7 8" key="1">
    <citation type="submission" date="2019-02" db="EMBL/GenBank/DDBJ databases">
        <title>Genomic Encyclopedia of Type Strains, Phase IV (KMG-IV): sequencing the most valuable type-strain genomes for metagenomic binning, comparative biology and taxonomic classification.</title>
        <authorList>
            <person name="Goeker M."/>
        </authorList>
    </citation>
    <scope>NUCLEOTIDE SEQUENCE [LARGE SCALE GENOMIC DNA]</scope>
    <source>
        <strain evidence="7 8">DSM 43045</strain>
    </source>
</reference>
<feature type="DNA-binding region" description="H-T-H motif" evidence="5">
    <location>
        <begin position="33"/>
        <end position="52"/>
    </location>
</feature>
<dbReference type="GO" id="GO:0000976">
    <property type="term" value="F:transcription cis-regulatory region binding"/>
    <property type="evidence" value="ECO:0007669"/>
    <property type="project" value="TreeGrafter"/>
</dbReference>
<dbReference type="InterPro" id="IPR050109">
    <property type="entry name" value="HTH-type_TetR-like_transc_reg"/>
</dbReference>
<evidence type="ECO:0000256" key="4">
    <source>
        <dbReference type="ARBA" id="ARBA00023163"/>
    </source>
</evidence>
<proteinExistence type="predicted"/>
<dbReference type="RefSeq" id="WP_130353431.1">
    <property type="nucleotide sequence ID" value="NZ_SGWY01000003.1"/>
</dbReference>
<dbReference type="PRINTS" id="PR00455">
    <property type="entry name" value="HTHTETR"/>
</dbReference>
<dbReference type="InterPro" id="IPR023772">
    <property type="entry name" value="DNA-bd_HTH_TetR-type_CS"/>
</dbReference>
<name>A0A4Q7M804_9MICO</name>
<dbReference type="EMBL" id="SGWY01000003">
    <property type="protein sequence ID" value="RZS64156.1"/>
    <property type="molecule type" value="Genomic_DNA"/>
</dbReference>
<dbReference type="InterPro" id="IPR009057">
    <property type="entry name" value="Homeodomain-like_sf"/>
</dbReference>
<evidence type="ECO:0000256" key="1">
    <source>
        <dbReference type="ARBA" id="ARBA00022491"/>
    </source>
</evidence>
<dbReference type="AlphaFoldDB" id="A0A4Q7M804"/>
<dbReference type="Gene3D" id="1.10.357.10">
    <property type="entry name" value="Tetracycline Repressor, domain 2"/>
    <property type="match status" value="1"/>
</dbReference>